<evidence type="ECO:0000313" key="5">
    <source>
        <dbReference type="EMBL" id="KAE8388159.1"/>
    </source>
</evidence>
<name>A0A5N7C2A4_PETAA</name>
<dbReference type="GO" id="GO:0016651">
    <property type="term" value="F:oxidoreductase activity, acting on NAD(P)H"/>
    <property type="evidence" value="ECO:0007669"/>
    <property type="project" value="InterPro"/>
</dbReference>
<dbReference type="AlphaFoldDB" id="A0A5N7C2A4"/>
<reference evidence="5" key="1">
    <citation type="submission" date="2019-04" db="EMBL/GenBank/DDBJ databases">
        <title>Friends and foes A comparative genomics studyof 23 Aspergillus species from section Flavi.</title>
        <authorList>
            <consortium name="DOE Joint Genome Institute"/>
            <person name="Kjaerbolling I."/>
            <person name="Vesth T."/>
            <person name="Frisvad J.C."/>
            <person name="Nybo J.L."/>
            <person name="Theobald S."/>
            <person name="Kildgaard S."/>
            <person name="Isbrandt T."/>
            <person name="Kuo A."/>
            <person name="Sato A."/>
            <person name="Lyhne E.K."/>
            <person name="Kogle M.E."/>
            <person name="Wiebenga A."/>
            <person name="Kun R.S."/>
            <person name="Lubbers R.J."/>
            <person name="Makela M.R."/>
            <person name="Barry K."/>
            <person name="Chovatia M."/>
            <person name="Clum A."/>
            <person name="Daum C."/>
            <person name="Haridas S."/>
            <person name="He G."/>
            <person name="LaButti K."/>
            <person name="Lipzen A."/>
            <person name="Mondo S."/>
            <person name="Riley R."/>
            <person name="Salamov A."/>
            <person name="Simmons B.A."/>
            <person name="Magnuson J.K."/>
            <person name="Henrissat B."/>
            <person name="Mortensen U.H."/>
            <person name="Larsen T.O."/>
            <person name="Devries R.P."/>
            <person name="Grigoriev I.V."/>
            <person name="Machida M."/>
            <person name="Baker S.E."/>
            <person name="Andersen M.R."/>
        </authorList>
    </citation>
    <scope>NUCLEOTIDE SEQUENCE [LARGE SCALE GENOMIC DNA]</scope>
    <source>
        <strain evidence="5">IBT 14317</strain>
    </source>
</reference>
<dbReference type="InterPro" id="IPR011032">
    <property type="entry name" value="GroES-like_sf"/>
</dbReference>
<comment type="similarity">
    <text evidence="1">Belongs to the zinc-containing alcohol dehydrogenase family.</text>
</comment>
<dbReference type="Gene3D" id="3.90.180.10">
    <property type="entry name" value="Medium-chain alcohol dehydrogenases, catalytic domain"/>
    <property type="match status" value="2"/>
</dbReference>
<sequence>MTTQKAVIITEPKKIGLFTDRPIPALQDDYILVRTVSVGLNPTDWKHVAFLSPRCAGGDIKKPFKKGNCVCGFTHGANAVQPEDGAFAEYIVAKGDLQIKIPDNMSFQDAATLGASINTLALPTEPMKKAAPILIYGGSTVTGTLAIQFAKISRYTVLRTCSPHNFNLIRNQTKNNLKLALDYISLEASAKFCNKAIFSEGREYSTLLDMKIEYANVNNCFTLAYTTAGEAFNFSDIQFLAKLEDQAHSKKFIMIAESLLSEGKVKVHPPMVGKGGLNDVIEELQLLKEDKVSKEKLVYNIAKTLNI</sequence>
<evidence type="ECO:0000256" key="1">
    <source>
        <dbReference type="ARBA" id="ARBA00008072"/>
    </source>
</evidence>
<dbReference type="GO" id="GO:0000166">
    <property type="term" value="F:nucleotide binding"/>
    <property type="evidence" value="ECO:0007669"/>
    <property type="project" value="UniProtKB-KW"/>
</dbReference>
<dbReference type="Proteomes" id="UP000326877">
    <property type="component" value="Unassembled WGS sequence"/>
</dbReference>
<dbReference type="SUPFAM" id="SSF50129">
    <property type="entry name" value="GroES-like"/>
    <property type="match status" value="1"/>
</dbReference>
<proteinExistence type="inferred from homology"/>
<organism evidence="5">
    <name type="scientific">Petromyces alliaceus</name>
    <name type="common">Aspergillus alliaceus</name>
    <dbReference type="NCBI Taxonomy" id="209559"/>
    <lineage>
        <taxon>Eukaryota</taxon>
        <taxon>Fungi</taxon>
        <taxon>Dikarya</taxon>
        <taxon>Ascomycota</taxon>
        <taxon>Pezizomycotina</taxon>
        <taxon>Eurotiomycetes</taxon>
        <taxon>Eurotiomycetidae</taxon>
        <taxon>Eurotiales</taxon>
        <taxon>Aspergillaceae</taxon>
        <taxon>Aspergillus</taxon>
        <taxon>Aspergillus subgen. Circumdati</taxon>
    </lineage>
</organism>
<dbReference type="Gene3D" id="3.40.50.720">
    <property type="entry name" value="NAD(P)-binding Rossmann-like Domain"/>
    <property type="match status" value="2"/>
</dbReference>
<dbReference type="OrthoDB" id="48317at2759"/>
<dbReference type="CDD" id="cd08249">
    <property type="entry name" value="enoyl_reductase_like"/>
    <property type="match status" value="1"/>
</dbReference>
<gene>
    <name evidence="5" type="ORF">BDV23DRAFT_174105</name>
</gene>
<keyword evidence="3" id="KW-0521">NADP</keyword>
<keyword evidence="4" id="KW-0560">Oxidoreductase</keyword>
<evidence type="ECO:0000256" key="2">
    <source>
        <dbReference type="ARBA" id="ARBA00022741"/>
    </source>
</evidence>
<dbReference type="InterPro" id="IPR047122">
    <property type="entry name" value="Trans-enoyl_RdTase-like"/>
</dbReference>
<accession>A0A5N7C2A4</accession>
<keyword evidence="2" id="KW-0547">Nucleotide-binding</keyword>
<evidence type="ECO:0000256" key="3">
    <source>
        <dbReference type="ARBA" id="ARBA00022857"/>
    </source>
</evidence>
<dbReference type="PANTHER" id="PTHR45348:SF2">
    <property type="entry name" value="ZINC-TYPE ALCOHOL DEHYDROGENASE-LIKE PROTEIN C2E1P3.01"/>
    <property type="match status" value="1"/>
</dbReference>
<dbReference type="EMBL" id="ML735282">
    <property type="protein sequence ID" value="KAE8388159.1"/>
    <property type="molecule type" value="Genomic_DNA"/>
</dbReference>
<protein>
    <submittedName>
        <fullName evidence="5">Chaperonin 10-like protein</fullName>
    </submittedName>
</protein>
<evidence type="ECO:0000256" key="4">
    <source>
        <dbReference type="ARBA" id="ARBA00023002"/>
    </source>
</evidence>
<dbReference type="PANTHER" id="PTHR45348">
    <property type="entry name" value="HYPOTHETICAL OXIDOREDUCTASE (EUROFUNG)"/>
    <property type="match status" value="1"/>
</dbReference>